<gene>
    <name evidence="1" type="primary">RvY_13570-1</name>
    <name evidence="1" type="synonym">RvY_13570.1</name>
    <name evidence="1" type="ORF">RvY_13570</name>
</gene>
<reference evidence="1 2" key="1">
    <citation type="journal article" date="2016" name="Nat. Commun.">
        <title>Extremotolerant tardigrade genome and improved radiotolerance of human cultured cells by tardigrade-unique protein.</title>
        <authorList>
            <person name="Hashimoto T."/>
            <person name="Horikawa D.D."/>
            <person name="Saito Y."/>
            <person name="Kuwahara H."/>
            <person name="Kozuka-Hata H."/>
            <person name="Shin-I T."/>
            <person name="Minakuchi Y."/>
            <person name="Ohishi K."/>
            <person name="Motoyama A."/>
            <person name="Aizu T."/>
            <person name="Enomoto A."/>
            <person name="Kondo K."/>
            <person name="Tanaka S."/>
            <person name="Hara Y."/>
            <person name="Koshikawa S."/>
            <person name="Sagara H."/>
            <person name="Miura T."/>
            <person name="Yokobori S."/>
            <person name="Miyagawa K."/>
            <person name="Suzuki Y."/>
            <person name="Kubo T."/>
            <person name="Oyama M."/>
            <person name="Kohara Y."/>
            <person name="Fujiyama A."/>
            <person name="Arakawa K."/>
            <person name="Katayama T."/>
            <person name="Toyoda A."/>
            <person name="Kunieda T."/>
        </authorList>
    </citation>
    <scope>NUCLEOTIDE SEQUENCE [LARGE SCALE GENOMIC DNA]</scope>
    <source>
        <strain evidence="1 2">YOKOZUNA-1</strain>
    </source>
</reference>
<proteinExistence type="predicted"/>
<evidence type="ECO:0000313" key="2">
    <source>
        <dbReference type="Proteomes" id="UP000186922"/>
    </source>
</evidence>
<evidence type="ECO:0000313" key="1">
    <source>
        <dbReference type="EMBL" id="GAV03090.1"/>
    </source>
</evidence>
<dbReference type="Proteomes" id="UP000186922">
    <property type="component" value="Unassembled WGS sequence"/>
</dbReference>
<accession>A0A1D1VNB7</accession>
<organism evidence="1 2">
    <name type="scientific">Ramazzottius varieornatus</name>
    <name type="common">Water bear</name>
    <name type="synonym">Tardigrade</name>
    <dbReference type="NCBI Taxonomy" id="947166"/>
    <lineage>
        <taxon>Eukaryota</taxon>
        <taxon>Metazoa</taxon>
        <taxon>Ecdysozoa</taxon>
        <taxon>Tardigrada</taxon>
        <taxon>Eutardigrada</taxon>
        <taxon>Parachela</taxon>
        <taxon>Hypsibioidea</taxon>
        <taxon>Ramazzottiidae</taxon>
        <taxon>Ramazzottius</taxon>
    </lineage>
</organism>
<keyword evidence="2" id="KW-1185">Reference proteome</keyword>
<comment type="caution">
    <text evidence="1">The sequence shown here is derived from an EMBL/GenBank/DDBJ whole genome shotgun (WGS) entry which is preliminary data.</text>
</comment>
<dbReference type="AlphaFoldDB" id="A0A1D1VNB7"/>
<dbReference type="EMBL" id="BDGG01000009">
    <property type="protein sequence ID" value="GAV03090.1"/>
    <property type="molecule type" value="Genomic_DNA"/>
</dbReference>
<sequence length="79" mass="8977">MKSLALVYLSCTAIGKLLRSLKYYPAILNCITRDCPDQAVTNADMVLLAQYKRFLINYCTNRQYQASKGFGFLNRSSEV</sequence>
<protein>
    <submittedName>
        <fullName evidence="1">Uncharacterized protein</fullName>
    </submittedName>
</protein>
<name>A0A1D1VNB7_RAMVA</name>